<dbReference type="KEGG" id="vg:37616921"/>
<keyword evidence="1" id="KW-0472">Membrane</keyword>
<evidence type="ECO:0000313" key="2">
    <source>
        <dbReference type="EMBL" id="AOW41385.1"/>
    </source>
</evidence>
<keyword evidence="3" id="KW-1185">Reference proteome</keyword>
<keyword evidence="1" id="KW-0812">Transmembrane</keyword>
<organism evidence="2 3">
    <name type="scientific">Trichoplusia ni granulovirus LBIV-12</name>
    <dbReference type="NCBI Taxonomy" id="1916701"/>
    <lineage>
        <taxon>Viruses</taxon>
        <taxon>Viruses incertae sedis</taxon>
        <taxon>Naldaviricetes</taxon>
        <taxon>Lefavirales</taxon>
        <taxon>Baculoviridae</taxon>
        <taxon>Betabaculovirus</taxon>
        <taxon>Betabaculovirus trini</taxon>
    </lineage>
</organism>
<feature type="transmembrane region" description="Helical" evidence="1">
    <location>
        <begin position="25"/>
        <end position="45"/>
    </location>
</feature>
<dbReference type="GeneID" id="37616921"/>
<keyword evidence="1" id="KW-1133">Transmembrane helix</keyword>
<proteinExistence type="predicted"/>
<accession>A0A1D8QL72</accession>
<dbReference type="Proteomes" id="UP000232707">
    <property type="component" value="Segment"/>
</dbReference>
<name>A0A1D8QL72_GVTN</name>
<dbReference type="RefSeq" id="YP_009506116.1">
    <property type="nucleotide sequence ID" value="NC_038375.1"/>
</dbReference>
<sequence>MEDNIQNLDQLDYIVRENSVFIKQIFFFFVTVSLFLVIGMMLVVLSRVQFQQKQVKALMAADDPVKQSARHQGWTEVGSIAVPQTTARQKAGTRVVVTSNNPVKERLTML</sequence>
<evidence type="ECO:0000256" key="1">
    <source>
        <dbReference type="SAM" id="Phobius"/>
    </source>
</evidence>
<dbReference type="EMBL" id="KU752557">
    <property type="protein sequence ID" value="AOW41385.1"/>
    <property type="molecule type" value="Genomic_DNA"/>
</dbReference>
<reference evidence="2 3" key="1">
    <citation type="submission" date="2016-02" db="EMBL/GenBank/DDBJ databases">
        <title>Genome sequence of a new Betabaculovirus TnGV isolated from the cabagge looper Trichoplusia ni (Lepidoptera: Noctuidae).</title>
        <authorList>
            <person name="Del Rincon-Castro M.C."/>
            <person name="Bivian-Hernandez Mdl.A."/>
            <person name="Lopez-Tlacomulco J.J."/>
            <person name="Ibarra J.E."/>
        </authorList>
    </citation>
    <scope>NUCLEOTIDE SEQUENCE [LARGE SCALE GENOMIC DNA]</scope>
    <source>
        <strain evidence="2">LBIV-12</strain>
    </source>
</reference>
<protein>
    <submittedName>
        <fullName evidence="2">Uncharacterized protein</fullName>
    </submittedName>
</protein>
<evidence type="ECO:0000313" key="3">
    <source>
        <dbReference type="Proteomes" id="UP000232707"/>
    </source>
</evidence>